<sequence>MSRLLGAFRHQVKLPPRPRSGKVRPPMPWYKRLELWAKLALTFAASALLWRPGRRRPPGTPLPPPRKILLVRPDNRVGEALLTTPLLRTLKELTRPGAPPSVHVLVHAKVARALAGHPSLDALISFDRRRLWLGPLAPGIRALRRERYDVVVDCANWEAPSVTSAIVSRLAGPHAAVIGPQVWPVSLLHSISVPARVGTRREAVQRAHLLTPLTGGPIIDALSFREPNIGEGFRTYLRELQGPCAVLNPGGRLGERRIPPEAFAAAARALLTAGRLPIIAWGPGEELLAQTVAQGAPGALVAPATNLDELAALMRAAGLTVTNNTGPMHLSVAVGAPTLGLFLRMDMERWGHPSAPHRMVDLTSDVLSGPGLEARVFEEARAFALSLVEKTA</sequence>
<dbReference type="PANTHER" id="PTHR30160">
    <property type="entry name" value="TETRAACYLDISACCHARIDE 4'-KINASE-RELATED"/>
    <property type="match status" value="1"/>
</dbReference>
<accession>Q08WN3</accession>
<organism evidence="3 4">
    <name type="scientific">Stigmatella aurantiaca (strain DW4/3-1)</name>
    <dbReference type="NCBI Taxonomy" id="378806"/>
    <lineage>
        <taxon>Bacteria</taxon>
        <taxon>Pseudomonadati</taxon>
        <taxon>Myxococcota</taxon>
        <taxon>Myxococcia</taxon>
        <taxon>Myxococcales</taxon>
        <taxon>Cystobacterineae</taxon>
        <taxon>Archangiaceae</taxon>
        <taxon>Stigmatella</taxon>
    </lineage>
</organism>
<evidence type="ECO:0000256" key="2">
    <source>
        <dbReference type="ARBA" id="ARBA00022679"/>
    </source>
</evidence>
<proteinExistence type="predicted"/>
<dbReference type="AlphaFoldDB" id="Q08WN3"/>
<dbReference type="GO" id="GO:0005829">
    <property type="term" value="C:cytosol"/>
    <property type="evidence" value="ECO:0007669"/>
    <property type="project" value="TreeGrafter"/>
</dbReference>
<dbReference type="Gene3D" id="3.40.50.2000">
    <property type="entry name" value="Glycogen Phosphorylase B"/>
    <property type="match status" value="2"/>
</dbReference>
<dbReference type="GO" id="GO:0009244">
    <property type="term" value="P:lipopolysaccharide core region biosynthetic process"/>
    <property type="evidence" value="ECO:0007669"/>
    <property type="project" value="TreeGrafter"/>
</dbReference>
<dbReference type="GO" id="GO:0008713">
    <property type="term" value="F:ADP-heptose-lipopolysaccharide heptosyltransferase activity"/>
    <property type="evidence" value="ECO:0007669"/>
    <property type="project" value="TreeGrafter"/>
</dbReference>
<comment type="caution">
    <text evidence="3">The sequence shown here is derived from an EMBL/GenBank/DDBJ whole genome shotgun (WGS) entry which is preliminary data.</text>
</comment>
<dbReference type="PANTHER" id="PTHR30160:SF1">
    <property type="entry name" value="LIPOPOLYSACCHARIDE 1,2-N-ACETYLGLUCOSAMINETRANSFERASE-RELATED"/>
    <property type="match status" value="1"/>
</dbReference>
<protein>
    <submittedName>
        <fullName evidence="3">ADP-heptose--LPS heptosyltransferase II, putative</fullName>
    </submittedName>
</protein>
<reference evidence="3 4" key="1">
    <citation type="submission" date="2006-04" db="EMBL/GenBank/DDBJ databases">
        <authorList>
            <person name="Nierman W.C."/>
        </authorList>
    </citation>
    <scope>NUCLEOTIDE SEQUENCE [LARGE SCALE GENOMIC DNA]</scope>
    <source>
        <strain evidence="3 4">DW4/3-1</strain>
    </source>
</reference>
<dbReference type="PATRIC" id="fig|378806.16.peg.3927"/>
<dbReference type="Proteomes" id="UP000032702">
    <property type="component" value="Unassembled WGS sequence"/>
</dbReference>
<keyword evidence="1" id="KW-0328">Glycosyltransferase</keyword>
<evidence type="ECO:0000256" key="1">
    <source>
        <dbReference type="ARBA" id="ARBA00022676"/>
    </source>
</evidence>
<dbReference type="InterPro" id="IPR051199">
    <property type="entry name" value="LPS_LOS_Heptosyltrfase"/>
</dbReference>
<dbReference type="InterPro" id="IPR002201">
    <property type="entry name" value="Glyco_trans_9"/>
</dbReference>
<evidence type="ECO:0000313" key="3">
    <source>
        <dbReference type="EMBL" id="EAU64913.1"/>
    </source>
</evidence>
<keyword evidence="2 3" id="KW-0808">Transferase</keyword>
<gene>
    <name evidence="3" type="ORF">STIAU_5469</name>
</gene>
<dbReference type="EMBL" id="AAMD01000099">
    <property type="protein sequence ID" value="EAU64913.1"/>
    <property type="molecule type" value="Genomic_DNA"/>
</dbReference>
<dbReference type="SUPFAM" id="SSF53756">
    <property type="entry name" value="UDP-Glycosyltransferase/glycogen phosphorylase"/>
    <property type="match status" value="1"/>
</dbReference>
<evidence type="ECO:0000313" key="4">
    <source>
        <dbReference type="Proteomes" id="UP000032702"/>
    </source>
</evidence>
<dbReference type="Pfam" id="PF01075">
    <property type="entry name" value="Glyco_transf_9"/>
    <property type="match status" value="1"/>
</dbReference>
<name>Q08WN3_STIAD</name>